<reference evidence="13" key="1">
    <citation type="journal article" date="2021" name="Sci. Rep.">
        <title>Diploid genomic architecture of Nitzschia inconspicua, an elite biomass production diatom.</title>
        <authorList>
            <person name="Oliver A."/>
            <person name="Podell S."/>
            <person name="Pinowska A."/>
            <person name="Traller J.C."/>
            <person name="Smith S.R."/>
            <person name="McClure R."/>
            <person name="Beliaev A."/>
            <person name="Bohutskyi P."/>
            <person name="Hill E.A."/>
            <person name="Rabines A."/>
            <person name="Zheng H."/>
            <person name="Allen L.Z."/>
            <person name="Kuo A."/>
            <person name="Grigoriev I.V."/>
            <person name="Allen A.E."/>
            <person name="Hazlebeck D."/>
            <person name="Allen E.E."/>
        </authorList>
    </citation>
    <scope>NUCLEOTIDE SEQUENCE</scope>
    <source>
        <strain evidence="13">Hildebrandi</strain>
    </source>
</reference>
<evidence type="ECO:0000256" key="10">
    <source>
        <dbReference type="SAM" id="MobiDB-lite"/>
    </source>
</evidence>
<comment type="caution">
    <text evidence="13">The sequence shown here is derived from an EMBL/GenBank/DDBJ whole genome shotgun (WGS) entry which is preliminary data.</text>
</comment>
<proteinExistence type="inferred from homology"/>
<keyword evidence="7 11" id="KW-0472">Membrane</keyword>
<feature type="region of interest" description="Disordered" evidence="10">
    <location>
        <begin position="230"/>
        <end position="251"/>
    </location>
</feature>
<organism evidence="13 14">
    <name type="scientific">Nitzschia inconspicua</name>
    <dbReference type="NCBI Taxonomy" id="303405"/>
    <lineage>
        <taxon>Eukaryota</taxon>
        <taxon>Sar</taxon>
        <taxon>Stramenopiles</taxon>
        <taxon>Ochrophyta</taxon>
        <taxon>Bacillariophyta</taxon>
        <taxon>Bacillariophyceae</taxon>
        <taxon>Bacillariophycidae</taxon>
        <taxon>Bacillariales</taxon>
        <taxon>Bacillariaceae</taxon>
        <taxon>Nitzschia</taxon>
    </lineage>
</organism>
<evidence type="ECO:0000256" key="7">
    <source>
        <dbReference type="ARBA" id="ARBA00023136"/>
    </source>
</evidence>
<keyword evidence="6 11" id="KW-1133">Transmembrane helix</keyword>
<evidence type="ECO:0000256" key="6">
    <source>
        <dbReference type="ARBA" id="ARBA00022989"/>
    </source>
</evidence>
<dbReference type="InterPro" id="IPR001841">
    <property type="entry name" value="Znf_RING"/>
</dbReference>
<reference evidence="13" key="2">
    <citation type="submission" date="2021-04" db="EMBL/GenBank/DDBJ databases">
        <authorList>
            <person name="Podell S."/>
        </authorList>
    </citation>
    <scope>NUCLEOTIDE SEQUENCE</scope>
    <source>
        <strain evidence="13">Hildebrandi</strain>
    </source>
</reference>
<gene>
    <name evidence="13" type="ORF">IV203_033072</name>
</gene>
<dbReference type="InterPro" id="IPR044602">
    <property type="entry name" value="ATL10/ATL72-79-like"/>
</dbReference>
<name>A0A9K3KLH5_9STRA</name>
<sequence length="308" mass="36119">MNFSLPNFFDYLQNQPSLNIVQQHLEYADVETASISTMILTIFLLLSTVEGVVLFFTTLYNWCLFPIHHVPEGEEESDDSHYRRRRRRRIGSHGGEHHFFWWLDVDYDSESNLDEDDDHDDDDEDFYNGNDVNDRWSPYRAPDHYKKVDRKDRIRFSLQEHTFHGTHFEDSCAICLTDFAASDRVVSGAQPCCRSCFHRKCLEEWLKIQSSCPCCRSNLLLKSREIMSRRKKEQKTDESSEHNPTTSNWTTTIRIEPQDIDQLLESSEFSESQLTRRGAPGVVPSWTSDIVSETSTSGSWDEFWFLIF</sequence>
<dbReference type="PROSITE" id="PS50089">
    <property type="entry name" value="ZF_RING_2"/>
    <property type="match status" value="1"/>
</dbReference>
<evidence type="ECO:0000256" key="8">
    <source>
        <dbReference type="ARBA" id="ARBA00024209"/>
    </source>
</evidence>
<accession>A0A9K3KLH5</accession>
<feature type="compositionally biased region" description="Basic and acidic residues" evidence="10">
    <location>
        <begin position="230"/>
        <end position="241"/>
    </location>
</feature>
<comment type="subcellular location">
    <subcellularLocation>
        <location evidence="1">Membrane</location>
        <topology evidence="1">Single-pass membrane protein</topology>
    </subcellularLocation>
</comment>
<feature type="transmembrane region" description="Helical" evidence="11">
    <location>
        <begin position="35"/>
        <end position="56"/>
    </location>
</feature>
<keyword evidence="4" id="KW-0479">Metal-binding</keyword>
<keyword evidence="2" id="KW-0808">Transferase</keyword>
<evidence type="ECO:0000259" key="12">
    <source>
        <dbReference type="PROSITE" id="PS50089"/>
    </source>
</evidence>
<keyword evidence="5" id="KW-0862">Zinc</keyword>
<dbReference type="GO" id="GO:0016740">
    <property type="term" value="F:transferase activity"/>
    <property type="evidence" value="ECO:0007669"/>
    <property type="project" value="UniProtKB-KW"/>
</dbReference>
<dbReference type="EMBL" id="JAGRRH010000022">
    <property type="protein sequence ID" value="KAG7345541.1"/>
    <property type="molecule type" value="Genomic_DNA"/>
</dbReference>
<evidence type="ECO:0000256" key="5">
    <source>
        <dbReference type="ARBA" id="ARBA00022833"/>
    </source>
</evidence>
<dbReference type="PANTHER" id="PTHR46905">
    <property type="entry name" value="RING-H2 FINGER PROTEIN ATL78"/>
    <property type="match status" value="1"/>
</dbReference>
<dbReference type="Proteomes" id="UP000693970">
    <property type="component" value="Unassembled WGS sequence"/>
</dbReference>
<keyword evidence="14" id="KW-1185">Reference proteome</keyword>
<dbReference type="AlphaFoldDB" id="A0A9K3KLH5"/>
<dbReference type="OrthoDB" id="9984778at2759"/>
<feature type="domain" description="RING-type" evidence="12">
    <location>
        <begin position="172"/>
        <end position="216"/>
    </location>
</feature>
<protein>
    <submittedName>
        <fullName evidence="13">Ring finger domain containing protein</fullName>
    </submittedName>
</protein>
<evidence type="ECO:0000256" key="11">
    <source>
        <dbReference type="SAM" id="Phobius"/>
    </source>
</evidence>
<keyword evidence="9" id="KW-0863">Zinc-finger</keyword>
<dbReference type="Pfam" id="PF13639">
    <property type="entry name" value="zf-RING_2"/>
    <property type="match status" value="1"/>
</dbReference>
<dbReference type="PANTHER" id="PTHR46905:SF7">
    <property type="entry name" value="RING-H2 FINGER PROTEIN ATL78"/>
    <property type="match status" value="1"/>
</dbReference>
<evidence type="ECO:0000256" key="2">
    <source>
        <dbReference type="ARBA" id="ARBA00022679"/>
    </source>
</evidence>
<feature type="compositionally biased region" description="Polar residues" evidence="10">
    <location>
        <begin position="242"/>
        <end position="251"/>
    </location>
</feature>
<comment type="similarity">
    <text evidence="8">Belongs to the RING-type zinc finger family. ATL subfamily.</text>
</comment>
<evidence type="ECO:0000256" key="1">
    <source>
        <dbReference type="ARBA" id="ARBA00004167"/>
    </source>
</evidence>
<keyword evidence="3 11" id="KW-0812">Transmembrane</keyword>
<dbReference type="GO" id="GO:0016020">
    <property type="term" value="C:membrane"/>
    <property type="evidence" value="ECO:0007669"/>
    <property type="project" value="UniProtKB-SubCell"/>
</dbReference>
<feature type="region of interest" description="Disordered" evidence="10">
    <location>
        <begin position="113"/>
        <end position="134"/>
    </location>
</feature>
<evidence type="ECO:0000313" key="13">
    <source>
        <dbReference type="EMBL" id="KAG7345541.1"/>
    </source>
</evidence>
<evidence type="ECO:0000256" key="9">
    <source>
        <dbReference type="PROSITE-ProRule" id="PRU00175"/>
    </source>
</evidence>
<evidence type="ECO:0000313" key="14">
    <source>
        <dbReference type="Proteomes" id="UP000693970"/>
    </source>
</evidence>
<evidence type="ECO:0000256" key="3">
    <source>
        <dbReference type="ARBA" id="ARBA00022692"/>
    </source>
</evidence>
<evidence type="ECO:0000256" key="4">
    <source>
        <dbReference type="ARBA" id="ARBA00022723"/>
    </source>
</evidence>
<feature type="compositionally biased region" description="Acidic residues" evidence="10">
    <location>
        <begin position="113"/>
        <end position="126"/>
    </location>
</feature>
<dbReference type="GO" id="GO:0016567">
    <property type="term" value="P:protein ubiquitination"/>
    <property type="evidence" value="ECO:0007669"/>
    <property type="project" value="InterPro"/>
</dbReference>
<dbReference type="GO" id="GO:0008270">
    <property type="term" value="F:zinc ion binding"/>
    <property type="evidence" value="ECO:0007669"/>
    <property type="project" value="UniProtKB-KW"/>
</dbReference>